<dbReference type="InterPro" id="IPR016064">
    <property type="entry name" value="NAD/diacylglycerol_kinase_sf"/>
</dbReference>
<evidence type="ECO:0000313" key="2">
    <source>
        <dbReference type="EMBL" id="KAK7361053.1"/>
    </source>
</evidence>
<keyword evidence="1" id="KW-0479">Metal-binding</keyword>
<organism evidence="2 3">
    <name type="scientific">Canavalia gladiata</name>
    <name type="common">Sword bean</name>
    <name type="synonym">Dolichos gladiatus</name>
    <dbReference type="NCBI Taxonomy" id="3824"/>
    <lineage>
        <taxon>Eukaryota</taxon>
        <taxon>Viridiplantae</taxon>
        <taxon>Streptophyta</taxon>
        <taxon>Embryophyta</taxon>
        <taxon>Tracheophyta</taxon>
        <taxon>Spermatophyta</taxon>
        <taxon>Magnoliopsida</taxon>
        <taxon>eudicotyledons</taxon>
        <taxon>Gunneridae</taxon>
        <taxon>Pentapetalae</taxon>
        <taxon>rosids</taxon>
        <taxon>fabids</taxon>
        <taxon>Fabales</taxon>
        <taxon>Fabaceae</taxon>
        <taxon>Papilionoideae</taxon>
        <taxon>50 kb inversion clade</taxon>
        <taxon>NPAAA clade</taxon>
        <taxon>indigoferoid/millettioid clade</taxon>
        <taxon>Phaseoleae</taxon>
        <taxon>Canavalia</taxon>
    </lineage>
</organism>
<dbReference type="GO" id="GO:0016020">
    <property type="term" value="C:membrane"/>
    <property type="evidence" value="ECO:0007669"/>
    <property type="project" value="UniProtKB-SubCell"/>
</dbReference>
<dbReference type="GO" id="GO:0008270">
    <property type="term" value="F:zinc ion binding"/>
    <property type="evidence" value="ECO:0007669"/>
    <property type="project" value="UniProtKB-KW"/>
</dbReference>
<dbReference type="PANTHER" id="PTHR11255">
    <property type="entry name" value="DIACYLGLYCEROL KINASE"/>
    <property type="match status" value="1"/>
</dbReference>
<dbReference type="SUPFAM" id="SSF111331">
    <property type="entry name" value="NAD kinase/diacylglycerol kinase-like"/>
    <property type="match status" value="1"/>
</dbReference>
<dbReference type="GO" id="GO:0004143">
    <property type="term" value="F:ATP-dependent diacylglycerol kinase activity"/>
    <property type="evidence" value="ECO:0007669"/>
    <property type="project" value="InterPro"/>
</dbReference>
<evidence type="ECO:0000256" key="1">
    <source>
        <dbReference type="ARBA" id="ARBA00022771"/>
    </source>
</evidence>
<dbReference type="InterPro" id="IPR037607">
    <property type="entry name" value="DGK"/>
</dbReference>
<dbReference type="AlphaFoldDB" id="A0AAN9RBW4"/>
<protein>
    <submittedName>
        <fullName evidence="2">Uncharacterized protein</fullName>
    </submittedName>
</protein>
<keyword evidence="1" id="KW-0862">Zinc</keyword>
<evidence type="ECO:0000313" key="3">
    <source>
        <dbReference type="Proteomes" id="UP001367508"/>
    </source>
</evidence>
<accession>A0AAN9RBW4</accession>
<dbReference type="EMBL" id="JAYMYQ010000001">
    <property type="protein sequence ID" value="KAK7361053.1"/>
    <property type="molecule type" value="Genomic_DNA"/>
</dbReference>
<keyword evidence="1" id="KW-0863">Zinc-finger</keyword>
<proteinExistence type="predicted"/>
<comment type="caution">
    <text evidence="2">The sequence shown here is derived from an EMBL/GenBank/DDBJ whole genome shotgun (WGS) entry which is preliminary data.</text>
</comment>
<keyword evidence="3" id="KW-1185">Reference proteome</keyword>
<sequence>MSPSQTLGPIVAAEGFIHRCCIGGAVARLSCSTGPEMGLHLFRKVPRFKVLVYGEMVLLVGFCIQQTHKILFPLPLVVILLANTGNDFARVPSRDGGLSPVERQRGISILLHHIEHVAVTVLDRGKVTISNPQGKQQLKPPKFMNNYLGIGCDAKVALDIPGR</sequence>
<dbReference type="Proteomes" id="UP001367508">
    <property type="component" value="Unassembled WGS sequence"/>
</dbReference>
<name>A0AAN9RBW4_CANGL</name>
<dbReference type="PANTHER" id="PTHR11255:SF54">
    <property type="entry name" value="DIACYLGLYCEROL KINASE THETA"/>
    <property type="match status" value="1"/>
</dbReference>
<gene>
    <name evidence="2" type="ORF">VNO77_03081</name>
</gene>
<reference evidence="2 3" key="1">
    <citation type="submission" date="2024-01" db="EMBL/GenBank/DDBJ databases">
        <title>The genomes of 5 underutilized Papilionoideae crops provide insights into root nodulation and disease resistanc.</title>
        <authorList>
            <person name="Jiang F."/>
        </authorList>
    </citation>
    <scope>NUCLEOTIDE SEQUENCE [LARGE SCALE GENOMIC DNA]</scope>
    <source>
        <strain evidence="2">LVBAO_FW01</strain>
        <tissue evidence="2">Leaves</tissue>
    </source>
</reference>
<dbReference type="GO" id="GO:0007165">
    <property type="term" value="P:signal transduction"/>
    <property type="evidence" value="ECO:0007669"/>
    <property type="project" value="InterPro"/>
</dbReference>